<feature type="domain" description="Helicase C-terminal" evidence="7">
    <location>
        <begin position="221"/>
        <end position="381"/>
    </location>
</feature>
<evidence type="ECO:0000259" key="6">
    <source>
        <dbReference type="PROSITE" id="PS51192"/>
    </source>
</evidence>
<accession>A0ABZ0RP21</accession>
<keyword evidence="4" id="KW-0067">ATP-binding</keyword>
<dbReference type="Gene3D" id="3.40.50.300">
    <property type="entry name" value="P-loop containing nucleotide triphosphate hydrolases"/>
    <property type="match status" value="2"/>
</dbReference>
<keyword evidence="9" id="KW-1185">Reference proteome</keyword>
<dbReference type="SMART" id="SM00490">
    <property type="entry name" value="HELICc"/>
    <property type="match status" value="1"/>
</dbReference>
<dbReference type="SMART" id="SM00487">
    <property type="entry name" value="DEXDc"/>
    <property type="match status" value="1"/>
</dbReference>
<evidence type="ECO:0000256" key="3">
    <source>
        <dbReference type="ARBA" id="ARBA00022806"/>
    </source>
</evidence>
<evidence type="ECO:0000256" key="2">
    <source>
        <dbReference type="ARBA" id="ARBA00022801"/>
    </source>
</evidence>
<gene>
    <name evidence="8" type="ORF">SH580_09075</name>
</gene>
<dbReference type="InterPro" id="IPR011545">
    <property type="entry name" value="DEAD/DEAH_box_helicase_dom"/>
</dbReference>
<dbReference type="RefSeq" id="WP_319834680.1">
    <property type="nucleotide sequence ID" value="NZ_CP138858.1"/>
</dbReference>
<dbReference type="Pfam" id="PF00270">
    <property type="entry name" value="DEAD"/>
    <property type="match status" value="1"/>
</dbReference>
<dbReference type="PROSITE" id="PS51194">
    <property type="entry name" value="HELICASE_CTER"/>
    <property type="match status" value="1"/>
</dbReference>
<reference evidence="8 9" key="1">
    <citation type="submission" date="2023-11" db="EMBL/GenBank/DDBJ databases">
        <title>Coraliomargarita sp. nov., isolated from marine algae.</title>
        <authorList>
            <person name="Lee J.K."/>
            <person name="Baek J.H."/>
            <person name="Kim J.M."/>
            <person name="Choi D.G."/>
            <person name="Jeon C.O."/>
        </authorList>
    </citation>
    <scope>NUCLEOTIDE SEQUENCE [LARGE SCALE GENOMIC DNA]</scope>
    <source>
        <strain evidence="8 9">J2-16</strain>
    </source>
</reference>
<dbReference type="Proteomes" id="UP001324993">
    <property type="component" value="Chromosome"/>
</dbReference>
<dbReference type="SUPFAM" id="SSF52540">
    <property type="entry name" value="P-loop containing nucleoside triphosphate hydrolases"/>
    <property type="match status" value="1"/>
</dbReference>
<dbReference type="PROSITE" id="PS51192">
    <property type="entry name" value="HELICASE_ATP_BIND_1"/>
    <property type="match status" value="1"/>
</dbReference>
<keyword evidence="1" id="KW-0547">Nucleotide-binding</keyword>
<evidence type="ECO:0000313" key="9">
    <source>
        <dbReference type="Proteomes" id="UP001324993"/>
    </source>
</evidence>
<dbReference type="GO" id="GO:0004386">
    <property type="term" value="F:helicase activity"/>
    <property type="evidence" value="ECO:0007669"/>
    <property type="project" value="UniProtKB-KW"/>
</dbReference>
<dbReference type="PANTHER" id="PTHR12131:SF1">
    <property type="entry name" value="ATP-DEPENDENT RNA HELICASE SUPV3L1, MITOCHONDRIAL-RELATED"/>
    <property type="match status" value="1"/>
</dbReference>
<feature type="domain" description="Helicase ATP-binding" evidence="6">
    <location>
        <begin position="12"/>
        <end position="162"/>
    </location>
</feature>
<organism evidence="8 9">
    <name type="scientific">Coraliomargarita algicola</name>
    <dbReference type="NCBI Taxonomy" id="3092156"/>
    <lineage>
        <taxon>Bacteria</taxon>
        <taxon>Pseudomonadati</taxon>
        <taxon>Verrucomicrobiota</taxon>
        <taxon>Opitutia</taxon>
        <taxon>Puniceicoccales</taxon>
        <taxon>Coraliomargaritaceae</taxon>
        <taxon>Coraliomargarita</taxon>
    </lineage>
</organism>
<keyword evidence="3 8" id="KW-0347">Helicase</keyword>
<dbReference type="InterPro" id="IPR001650">
    <property type="entry name" value="Helicase_C-like"/>
</dbReference>
<feature type="region of interest" description="Disordered" evidence="5">
    <location>
        <begin position="603"/>
        <end position="642"/>
    </location>
</feature>
<dbReference type="PANTHER" id="PTHR12131">
    <property type="entry name" value="ATP-DEPENDENT RNA AND DNA HELICASE"/>
    <property type="match status" value="1"/>
</dbReference>
<name>A0ABZ0RP21_9BACT</name>
<evidence type="ECO:0000256" key="5">
    <source>
        <dbReference type="SAM" id="MobiDB-lite"/>
    </source>
</evidence>
<evidence type="ECO:0000313" key="8">
    <source>
        <dbReference type="EMBL" id="WPJ97862.1"/>
    </source>
</evidence>
<dbReference type="EMBL" id="CP138858">
    <property type="protein sequence ID" value="WPJ97862.1"/>
    <property type="molecule type" value="Genomic_DNA"/>
</dbReference>
<evidence type="ECO:0000256" key="1">
    <source>
        <dbReference type="ARBA" id="ARBA00022741"/>
    </source>
</evidence>
<keyword evidence="2" id="KW-0378">Hydrolase</keyword>
<dbReference type="InterPro" id="IPR014001">
    <property type="entry name" value="Helicase_ATP-bd"/>
</dbReference>
<dbReference type="InterPro" id="IPR027417">
    <property type="entry name" value="P-loop_NTPase"/>
</dbReference>
<dbReference type="Pfam" id="PF00271">
    <property type="entry name" value="Helicase_C"/>
    <property type="match status" value="1"/>
</dbReference>
<evidence type="ECO:0000256" key="4">
    <source>
        <dbReference type="ARBA" id="ARBA00022840"/>
    </source>
</evidence>
<dbReference type="InterPro" id="IPR050699">
    <property type="entry name" value="RNA-DNA_Helicase"/>
</dbReference>
<proteinExistence type="predicted"/>
<feature type="compositionally biased region" description="Polar residues" evidence="5">
    <location>
        <begin position="628"/>
        <end position="641"/>
    </location>
</feature>
<sequence length="834" mass="93671">MTIPDLWQQQAVNLLRAQHDVIVDAPTGAGKTFIFEHLVERAFPGKAVFTVPTRALANDKFCEWQAKGWRVGIETGDVSYQSDAPIVIATLETQKRALMTGRGPRLLVIDEYQMVGDHARGVNYELALAMAPPDTQLLLLSGSVANPRDIEAWLQGCGRTVATVRHRERPVPLDEIHLDALPEQLPKNIHGRWPRYIARALAAGLGPILIFAPRRKAAESLARSLAAALPEPDSIVLTPEQKALAGNELARTLKQRIAFHHSGMSYAQRAALVEPLAKANQLKVIVATTGLAAGINFAMRSVLVLDREYRVAEAHRHLRPDELLQMFGRAGRRGLDDRGSVLFTGNAPRLNEAKALRLQREGNVDWPSLLTVIQTAVEDGKHPLQATRELTARLFAREPIQLGLDDFLHQRKSKAHATSTLNHEQSLSGGVITEFKNSEGIWERKRAPILFKLKDSWYLDRDSWRPGLSSPKIVASLRIGTICKFGTGKDRRYGLEVPLATFPQTRDDNRLTLSKWLRKALREQERHQGKTPNIPKLWTLEKIERRIVPNLASLTRGGRSVQLGERNGSLYAQLDYSEGEIYALKDLSGKGLLNPIERKREITGSLPNNQHSPHSPPCHGVAKRRRISTSQSAQRPHSTPRSVAEQWHALGLIDHRAHPTRRGIIFSFFNHGEGLAVAAALEAKHYPIEELVYDLANLRAGHRFNALALAGRPLTAFCQEAYGLRSIPGYLRRGVPEDYGEGASEILYNIEHKSSHAAAYIDDELSQGDIERARLEWRSLRLHIAHAPDYEWDRWRALKAKCIESLDTERMRLPFENFPPLTRQQQYSRSPRRL</sequence>
<protein>
    <submittedName>
        <fullName evidence="8">DEAD/DEAH box helicase</fullName>
    </submittedName>
</protein>
<evidence type="ECO:0000259" key="7">
    <source>
        <dbReference type="PROSITE" id="PS51194"/>
    </source>
</evidence>